<name>N1J8Z6_BLUG1</name>
<gene>
    <name evidence="2" type="ORF">BGHDH14_bgh02783</name>
</gene>
<organism evidence="2 3">
    <name type="scientific">Blumeria graminis f. sp. hordei (strain DH14)</name>
    <name type="common">Barley powdery mildew</name>
    <name type="synonym">Oidium monilioides f. sp. hordei</name>
    <dbReference type="NCBI Taxonomy" id="546991"/>
    <lineage>
        <taxon>Eukaryota</taxon>
        <taxon>Fungi</taxon>
        <taxon>Dikarya</taxon>
        <taxon>Ascomycota</taxon>
        <taxon>Pezizomycotina</taxon>
        <taxon>Leotiomycetes</taxon>
        <taxon>Erysiphales</taxon>
        <taxon>Erysiphaceae</taxon>
        <taxon>Blumeria</taxon>
        <taxon>Blumeria hordei</taxon>
    </lineage>
</organism>
<proteinExistence type="predicted"/>
<dbReference type="EMBL" id="CAUH01003276">
    <property type="protein sequence ID" value="CCU77040.1"/>
    <property type="molecule type" value="Genomic_DNA"/>
</dbReference>
<protein>
    <submittedName>
        <fullName evidence="2">EKA homolg (Putative)</fullName>
    </submittedName>
</protein>
<accession>N1J8Z6</accession>
<dbReference type="AlphaFoldDB" id="N1J8Z6"/>
<dbReference type="HOGENOM" id="CLU_018153_8_1_1"/>
<reference evidence="2 3" key="1">
    <citation type="journal article" date="2010" name="Science">
        <title>Genome expansion and gene loss in powdery mildew fungi reveal tradeoffs in extreme parasitism.</title>
        <authorList>
            <person name="Spanu P.D."/>
            <person name="Abbott J.C."/>
            <person name="Amselem J."/>
            <person name="Burgis T.A."/>
            <person name="Soanes D.M."/>
            <person name="Stueber K."/>
            <person name="Ver Loren van Themaat E."/>
            <person name="Brown J.K.M."/>
            <person name="Butcher S.A."/>
            <person name="Gurr S.J."/>
            <person name="Lebrun M.-H."/>
            <person name="Ridout C.J."/>
            <person name="Schulze-Lefert P."/>
            <person name="Talbot N.J."/>
            <person name="Ahmadinejad N."/>
            <person name="Ametz C."/>
            <person name="Barton G.R."/>
            <person name="Benjdia M."/>
            <person name="Bidzinski P."/>
            <person name="Bindschedler L.V."/>
            <person name="Both M."/>
            <person name="Brewer M.T."/>
            <person name="Cadle-Davidson L."/>
            <person name="Cadle-Davidson M.M."/>
            <person name="Collemare J."/>
            <person name="Cramer R."/>
            <person name="Frenkel O."/>
            <person name="Godfrey D."/>
            <person name="Harriman J."/>
            <person name="Hoede C."/>
            <person name="King B.C."/>
            <person name="Klages S."/>
            <person name="Kleemann J."/>
            <person name="Knoll D."/>
            <person name="Koti P.S."/>
            <person name="Kreplak J."/>
            <person name="Lopez-Ruiz F.J."/>
            <person name="Lu X."/>
            <person name="Maekawa T."/>
            <person name="Mahanil S."/>
            <person name="Micali C."/>
            <person name="Milgroom M.G."/>
            <person name="Montana G."/>
            <person name="Noir S."/>
            <person name="O'Connell R.J."/>
            <person name="Oberhaensli S."/>
            <person name="Parlange F."/>
            <person name="Pedersen C."/>
            <person name="Quesneville H."/>
            <person name="Reinhardt R."/>
            <person name="Rott M."/>
            <person name="Sacristan S."/>
            <person name="Schmidt S.M."/>
            <person name="Schoen M."/>
            <person name="Skamnioti P."/>
            <person name="Sommer H."/>
            <person name="Stephens A."/>
            <person name="Takahara H."/>
            <person name="Thordal-Christensen H."/>
            <person name="Vigouroux M."/>
            <person name="Wessling R."/>
            <person name="Wicker T."/>
            <person name="Panstruga R."/>
        </authorList>
    </citation>
    <scope>NUCLEOTIDE SEQUENCE [LARGE SCALE GENOMIC DNA]</scope>
    <source>
        <strain evidence="2">DH14</strain>
    </source>
</reference>
<evidence type="ECO:0000256" key="1">
    <source>
        <dbReference type="SAM" id="MobiDB-lite"/>
    </source>
</evidence>
<dbReference type="InParanoid" id="N1J8Z6"/>
<keyword evidence="3" id="KW-1185">Reference proteome</keyword>
<evidence type="ECO:0000313" key="3">
    <source>
        <dbReference type="Proteomes" id="UP000015441"/>
    </source>
</evidence>
<sequence length="124" mass="13395">MAGPSNPSPTYLKQPETATKKEVTKTTSQPKVAAKAEYPLKLPPILEAEERHAAINSVGISLFPLTNGTNKQFVDSMRVYTPTTIAQYIASELTTMTLVLPPRPADPLPRAPDARSIPTPAIQT</sequence>
<feature type="region of interest" description="Disordered" evidence="1">
    <location>
        <begin position="104"/>
        <end position="124"/>
    </location>
</feature>
<dbReference type="Proteomes" id="UP000015441">
    <property type="component" value="Unassembled WGS sequence"/>
</dbReference>
<feature type="region of interest" description="Disordered" evidence="1">
    <location>
        <begin position="1"/>
        <end position="33"/>
    </location>
</feature>
<comment type="caution">
    <text evidence="2">The sequence shown here is derived from an EMBL/GenBank/DDBJ whole genome shotgun (WGS) entry which is preliminary data.</text>
</comment>
<evidence type="ECO:0000313" key="2">
    <source>
        <dbReference type="EMBL" id="CCU77040.1"/>
    </source>
</evidence>